<organism evidence="6">
    <name type="scientific">Wolinella succinogenes (strain ATCC 29543 / DSM 1740 / CCUG 13145 / JCM 31913 / LMG 7466 / NCTC 11488 / FDC 602W)</name>
    <name type="common">Vibrio succinogenes</name>
    <dbReference type="NCBI Taxonomy" id="273121"/>
    <lineage>
        <taxon>Bacteria</taxon>
        <taxon>Pseudomonadati</taxon>
        <taxon>Campylobacterota</taxon>
        <taxon>Epsilonproteobacteria</taxon>
        <taxon>Campylobacterales</taxon>
        <taxon>Helicobacteraceae</taxon>
        <taxon>Wolinella</taxon>
    </lineage>
</organism>
<dbReference type="GO" id="GO:0003677">
    <property type="term" value="F:DNA binding"/>
    <property type="evidence" value="ECO:0007669"/>
    <property type="project" value="UniProtKB-KW"/>
</dbReference>
<evidence type="ECO:0000256" key="3">
    <source>
        <dbReference type="ARBA" id="ARBA00023163"/>
    </source>
</evidence>
<evidence type="ECO:0000256" key="2">
    <source>
        <dbReference type="ARBA" id="ARBA00023125"/>
    </source>
</evidence>
<evidence type="ECO:0000313" key="5">
    <source>
        <dbReference type="EMBL" id="CAE09882.1"/>
    </source>
</evidence>
<dbReference type="RefSeq" id="WP_011138679.1">
    <property type="nucleotide sequence ID" value="NC_005090.1"/>
</dbReference>
<keyword evidence="6" id="KW-1185">Reference proteome</keyword>
<dbReference type="NCBIfam" id="NF033788">
    <property type="entry name" value="HTH_metalloreg"/>
    <property type="match status" value="1"/>
</dbReference>
<dbReference type="STRING" id="273121.WS0766"/>
<keyword evidence="1" id="KW-0805">Transcription regulation</keyword>
<dbReference type="Pfam" id="PF01022">
    <property type="entry name" value="HTH_5"/>
    <property type="match status" value="1"/>
</dbReference>
<name>Q7MS50_WOLSU</name>
<protein>
    <recommendedName>
        <fullName evidence="4">HTH arsR-type domain-containing protein</fullName>
    </recommendedName>
</protein>
<dbReference type="AlphaFoldDB" id="Q7MS50"/>
<dbReference type="EMBL" id="BX571659">
    <property type="protein sequence ID" value="CAE09882.1"/>
    <property type="molecule type" value="Genomic_DNA"/>
</dbReference>
<dbReference type="InterPro" id="IPR001845">
    <property type="entry name" value="HTH_ArsR_DNA-bd_dom"/>
</dbReference>
<dbReference type="SMART" id="SM00418">
    <property type="entry name" value="HTH_ARSR"/>
    <property type="match status" value="1"/>
</dbReference>
<accession>Q7MS50</accession>
<dbReference type="PANTHER" id="PTHR33154:SF18">
    <property type="entry name" value="ARSENICAL RESISTANCE OPERON REPRESSOR"/>
    <property type="match status" value="1"/>
</dbReference>
<dbReference type="PROSITE" id="PS50987">
    <property type="entry name" value="HTH_ARSR_2"/>
    <property type="match status" value="1"/>
</dbReference>
<keyword evidence="2" id="KW-0238">DNA-binding</keyword>
<reference evidence="5 6" key="1">
    <citation type="journal article" date="2003" name="Proc. Natl. Acad. Sci. U.S.A.">
        <title>Complete genome sequence and analysis of Wolinella succinogenes.</title>
        <authorList>
            <person name="Baar C."/>
            <person name="Eppinger M."/>
            <person name="Raddatz G."/>
            <person name="Simon JM."/>
            <person name="Lanz C."/>
            <person name="Klimmek O."/>
            <person name="Nandakumar R."/>
            <person name="Gross R."/>
            <person name="Rosinus A."/>
            <person name="Keller H."/>
            <person name="Jagtap P."/>
            <person name="Linke B."/>
            <person name="Meyer F."/>
            <person name="Lederer H."/>
            <person name="Schuster S.C."/>
        </authorList>
    </citation>
    <scope>NUCLEOTIDE SEQUENCE [LARGE SCALE GENOMIC DNA]</scope>
    <source>
        <strain evidence="6">ATCC 29543 / DSM 1740 / CCUG 13145 / JCM 31913 / LMG 7466 / NCTC 11488 / FDC 602W</strain>
    </source>
</reference>
<sequence>MEKTKIQPKDYLRAISALNDETRVLILRFLQEYGESCVCDLELSLGMLQSRLSRHLKILMEAGYLEKERKGVWSHYYIAPQDWFREKALENIKMVDVKIPPQQKACPS</sequence>
<dbReference type="Gene3D" id="1.10.10.10">
    <property type="entry name" value="Winged helix-like DNA-binding domain superfamily/Winged helix DNA-binding domain"/>
    <property type="match status" value="1"/>
</dbReference>
<dbReference type="Proteomes" id="UP000000422">
    <property type="component" value="Chromosome"/>
</dbReference>
<evidence type="ECO:0000259" key="4">
    <source>
        <dbReference type="PROSITE" id="PS50987"/>
    </source>
</evidence>
<dbReference type="PRINTS" id="PR00778">
    <property type="entry name" value="HTHARSR"/>
</dbReference>
<dbReference type="InterPro" id="IPR051081">
    <property type="entry name" value="HTH_MetalResp_TranReg"/>
</dbReference>
<dbReference type="SUPFAM" id="SSF46785">
    <property type="entry name" value="Winged helix' DNA-binding domain"/>
    <property type="match status" value="1"/>
</dbReference>
<dbReference type="PANTHER" id="PTHR33154">
    <property type="entry name" value="TRANSCRIPTIONAL REGULATOR, ARSR FAMILY"/>
    <property type="match status" value="1"/>
</dbReference>
<feature type="domain" description="HTH arsR-type" evidence="4">
    <location>
        <begin position="3"/>
        <end position="98"/>
    </location>
</feature>
<dbReference type="GO" id="GO:0003700">
    <property type="term" value="F:DNA-binding transcription factor activity"/>
    <property type="evidence" value="ECO:0007669"/>
    <property type="project" value="InterPro"/>
</dbReference>
<dbReference type="HOGENOM" id="CLU_097806_3_1_7"/>
<keyword evidence="3" id="KW-0804">Transcription</keyword>
<dbReference type="CDD" id="cd00090">
    <property type="entry name" value="HTH_ARSR"/>
    <property type="match status" value="1"/>
</dbReference>
<dbReference type="InterPro" id="IPR011991">
    <property type="entry name" value="ArsR-like_HTH"/>
</dbReference>
<dbReference type="eggNOG" id="COG0640">
    <property type="taxonomic scope" value="Bacteria"/>
</dbReference>
<dbReference type="InterPro" id="IPR036388">
    <property type="entry name" value="WH-like_DNA-bd_sf"/>
</dbReference>
<evidence type="ECO:0000313" key="6">
    <source>
        <dbReference type="Proteomes" id="UP000000422"/>
    </source>
</evidence>
<evidence type="ECO:0000256" key="1">
    <source>
        <dbReference type="ARBA" id="ARBA00023015"/>
    </source>
</evidence>
<gene>
    <name evidence="5" type="ordered locus">WS0766</name>
</gene>
<dbReference type="InterPro" id="IPR036390">
    <property type="entry name" value="WH_DNA-bd_sf"/>
</dbReference>
<dbReference type="KEGG" id="wsu:WS0766"/>
<proteinExistence type="predicted"/>